<dbReference type="InterPro" id="IPR003869">
    <property type="entry name" value="Polysac_CapD-like"/>
</dbReference>
<organism evidence="4 5">
    <name type="scientific">Pedobacter frigoris</name>
    <dbReference type="NCBI Taxonomy" id="2571272"/>
    <lineage>
        <taxon>Bacteria</taxon>
        <taxon>Pseudomonadati</taxon>
        <taxon>Bacteroidota</taxon>
        <taxon>Sphingobacteriia</taxon>
        <taxon>Sphingobacteriales</taxon>
        <taxon>Sphingobacteriaceae</taxon>
        <taxon>Pedobacter</taxon>
    </lineage>
</organism>
<evidence type="ECO:0000313" key="4">
    <source>
        <dbReference type="EMBL" id="TKC02819.1"/>
    </source>
</evidence>
<dbReference type="InterPro" id="IPR036291">
    <property type="entry name" value="NAD(P)-bd_dom_sf"/>
</dbReference>
<reference evidence="4 5" key="1">
    <citation type="submission" date="2019-04" db="EMBL/GenBank/DDBJ databases">
        <title>Pedobacter sp. RP-3-15 sp. nov., isolated from Arctic soil.</title>
        <authorList>
            <person name="Dahal R.H."/>
            <person name="Kim D.-U."/>
        </authorList>
    </citation>
    <scope>NUCLEOTIDE SEQUENCE [LARGE SCALE GENOMIC DNA]</scope>
    <source>
        <strain evidence="4 5">RP-3-15</strain>
    </source>
</reference>
<dbReference type="PANTHER" id="PTHR43318">
    <property type="entry name" value="UDP-N-ACETYLGLUCOSAMINE 4,6-DEHYDRATASE"/>
    <property type="match status" value="1"/>
</dbReference>
<evidence type="ECO:0000313" key="5">
    <source>
        <dbReference type="Proteomes" id="UP000307244"/>
    </source>
</evidence>
<sequence>MFTKLQIVSRWIIFTIDTCLSIIALLLAVILQHNFIIGNIDFLAFYKAVVLVILINSAVFYSVKSYAGIVRYTSAQDSFRILFAVILNSLLLFFAHALAIVITGQHVISNVAIVVYTLFSFLFLITYRVIVKYFFMYIKNANLDKIRIIIYGAGEAGVATKRTFDHDAKVNKTIIAYVDDDLRKVGKTIDGIKILDAGQLEHLIVKHEVDEIIFASYTIPLERKNQIVDICLENDVKILNIPSPEVWAKGDVTTAQIQNINIEDLLNRKTIQIDIDGIQKQLKDKRILITGAAGSIGSEVVRQLMKFETGLIILCDQSETALHNIYLELEETNANTNFHAFIGDVKDEKRMQHLFDTYKPHYVYHAAAYKHVPLMEDNAAEAIKTNVFGTKTIADLSVKYGVQKFVMISTDKAVNPTNVMGASKRIAEIYVQSLNDSLNNPDLIFSNGLSYLNDGNVKPITKFITTRFGNVLGSNGSVIPRFKQQIEKGGPVTVTHPEITRYFMTIPEACRLVLEAGCMGKGGEIFVFDMGKSVKIVELAKKMIRLAGLIPNQDIKIAYSGLRPGEKLFEELLNDSESTMPTHHEKIMIGQVREYVFNDIESQIYQLIGFATLNNNRQVVKQMKVIVPEFKSKNSVFEELDAQIQVEENT</sequence>
<keyword evidence="2" id="KW-1133">Transmembrane helix</keyword>
<comment type="caution">
    <text evidence="4">The sequence shown here is derived from an EMBL/GenBank/DDBJ whole genome shotgun (WGS) entry which is preliminary data.</text>
</comment>
<gene>
    <name evidence="4" type="ORF">FA047_20145</name>
</gene>
<dbReference type="RefSeq" id="WP_136837901.1">
    <property type="nucleotide sequence ID" value="NZ_SWBQ01000010.1"/>
</dbReference>
<dbReference type="Pfam" id="PF02719">
    <property type="entry name" value="Polysacc_synt_2"/>
    <property type="match status" value="1"/>
</dbReference>
<dbReference type="Pfam" id="PF13727">
    <property type="entry name" value="CoA_binding_3"/>
    <property type="match status" value="1"/>
</dbReference>
<feature type="transmembrane region" description="Helical" evidence="2">
    <location>
        <begin position="108"/>
        <end position="130"/>
    </location>
</feature>
<dbReference type="Proteomes" id="UP000307244">
    <property type="component" value="Unassembled WGS sequence"/>
</dbReference>
<proteinExistence type="inferred from homology"/>
<dbReference type="PANTHER" id="PTHR43318:SF1">
    <property type="entry name" value="POLYSACCHARIDE BIOSYNTHESIS PROTEIN EPSC-RELATED"/>
    <property type="match status" value="1"/>
</dbReference>
<accession>A0A4V5P040</accession>
<feature type="domain" description="Polysaccharide biosynthesis protein CapD-like" evidence="3">
    <location>
        <begin position="287"/>
        <end position="590"/>
    </location>
</feature>
<dbReference type="OrthoDB" id="9803111at2"/>
<dbReference type="SUPFAM" id="SSF51735">
    <property type="entry name" value="NAD(P)-binding Rossmann-fold domains"/>
    <property type="match status" value="2"/>
</dbReference>
<keyword evidence="2" id="KW-0812">Transmembrane</keyword>
<feature type="transmembrane region" description="Helical" evidence="2">
    <location>
        <begin position="43"/>
        <end position="61"/>
    </location>
</feature>
<keyword evidence="5" id="KW-1185">Reference proteome</keyword>
<evidence type="ECO:0000256" key="2">
    <source>
        <dbReference type="SAM" id="Phobius"/>
    </source>
</evidence>
<dbReference type="EMBL" id="SWBQ01000010">
    <property type="protein sequence ID" value="TKC02819.1"/>
    <property type="molecule type" value="Genomic_DNA"/>
</dbReference>
<feature type="transmembrane region" description="Helical" evidence="2">
    <location>
        <begin position="81"/>
        <end position="102"/>
    </location>
</feature>
<protein>
    <submittedName>
        <fullName evidence="4">Polysaccharide biosynthesis protein</fullName>
    </submittedName>
</protein>
<evidence type="ECO:0000259" key="3">
    <source>
        <dbReference type="Pfam" id="PF02719"/>
    </source>
</evidence>
<dbReference type="AlphaFoldDB" id="A0A4V5P040"/>
<dbReference type="InterPro" id="IPR051203">
    <property type="entry name" value="Polysaccharide_Synthase-Rel"/>
</dbReference>
<comment type="similarity">
    <text evidence="1">Belongs to the polysaccharide synthase family.</text>
</comment>
<name>A0A4V5P040_9SPHI</name>
<dbReference type="CDD" id="cd05237">
    <property type="entry name" value="UDP_invert_4-6DH_SDR_e"/>
    <property type="match status" value="1"/>
</dbReference>
<evidence type="ECO:0000256" key="1">
    <source>
        <dbReference type="ARBA" id="ARBA00007430"/>
    </source>
</evidence>
<dbReference type="Gene3D" id="3.40.50.720">
    <property type="entry name" value="NAD(P)-binding Rossmann-like Domain"/>
    <property type="match status" value="2"/>
</dbReference>
<feature type="transmembrane region" description="Helical" evidence="2">
    <location>
        <begin position="12"/>
        <end position="31"/>
    </location>
</feature>
<keyword evidence="2" id="KW-0472">Membrane</keyword>